<evidence type="ECO:0000313" key="8">
    <source>
        <dbReference type="EMBL" id="RWX43108.1"/>
    </source>
</evidence>
<protein>
    <submittedName>
        <fullName evidence="8">Opacity protein</fullName>
    </submittedName>
</protein>
<evidence type="ECO:0000256" key="5">
    <source>
        <dbReference type="ARBA" id="ARBA00023136"/>
    </source>
</evidence>
<organism evidence="8 9">
    <name type="scientific">Candidatus Electrothrix marina</name>
    <dbReference type="NCBI Taxonomy" id="1859130"/>
    <lineage>
        <taxon>Bacteria</taxon>
        <taxon>Pseudomonadati</taxon>
        <taxon>Thermodesulfobacteriota</taxon>
        <taxon>Desulfobulbia</taxon>
        <taxon>Desulfobulbales</taxon>
        <taxon>Desulfobulbaceae</taxon>
        <taxon>Candidatus Electrothrix</taxon>
    </lineage>
</organism>
<evidence type="ECO:0000259" key="7">
    <source>
        <dbReference type="Pfam" id="PF13505"/>
    </source>
</evidence>
<evidence type="ECO:0000256" key="6">
    <source>
        <dbReference type="SAM" id="SignalP"/>
    </source>
</evidence>
<sequence>MKKILSAAAISALMFTADPGLAGNMKIMPPSLGMDCPADCQDQIDQLNSSQARQDEQLGALEDSQARQDQAIEANTADIQTNLQEIEKLKTREEYNPWYVKATAQMTWMGSMDLDKESYGFKADTDTGYGFAISAGRQFGNLRLEGELGGRTSDIKDEGLSDVTISTAMLNGFYGVPVYGPFSVYGTAGAGTAKVEMAFADGVDDSEVTFAYKAGAGVAMDIARNMALDLGYEYLRTGDVEFGRDHDLLRVDDLKSSAVNASVRYSF</sequence>
<dbReference type="InterPro" id="IPR011250">
    <property type="entry name" value="OMP/PagP_B-barrel"/>
</dbReference>
<accession>A0A444IQI2</accession>
<dbReference type="EMBL" id="MTKQ01000405">
    <property type="protein sequence ID" value="RWX43108.1"/>
    <property type="molecule type" value="Genomic_DNA"/>
</dbReference>
<dbReference type="InterPro" id="IPR027385">
    <property type="entry name" value="Beta-barrel_OMP"/>
</dbReference>
<dbReference type="Gene3D" id="2.40.160.20">
    <property type="match status" value="1"/>
</dbReference>
<comment type="subcellular location">
    <subcellularLocation>
        <location evidence="1">Cell outer membrane</location>
        <topology evidence="1">Multi-pass membrane protein</topology>
    </subcellularLocation>
</comment>
<dbReference type="Proteomes" id="UP000286862">
    <property type="component" value="Unassembled WGS sequence"/>
</dbReference>
<keyword evidence="2" id="KW-1134">Transmembrane beta strand</keyword>
<name>A0A444IQI2_9BACT</name>
<reference evidence="8 9" key="1">
    <citation type="submission" date="2017-01" db="EMBL/GenBank/DDBJ databases">
        <title>The cable genome- insights into the physiology and evolution of filamentous bacteria capable of sulfide oxidation via long distance electron transfer.</title>
        <authorList>
            <person name="Schreiber L."/>
            <person name="Bjerg J.T."/>
            <person name="Boggild A."/>
            <person name="Van De Vossenberg J."/>
            <person name="Meysman F."/>
            <person name="Nielsen L.P."/>
            <person name="Schramm A."/>
            <person name="Kjeldsen K.U."/>
        </authorList>
    </citation>
    <scope>NUCLEOTIDE SEQUENCE [LARGE SCALE GENOMIC DNA]</scope>
    <source>
        <strain evidence="8">A2</strain>
    </source>
</reference>
<keyword evidence="5" id="KW-0472">Membrane</keyword>
<evidence type="ECO:0000256" key="2">
    <source>
        <dbReference type="ARBA" id="ARBA00022452"/>
    </source>
</evidence>
<dbReference type="GO" id="GO:0009279">
    <property type="term" value="C:cell outer membrane"/>
    <property type="evidence" value="ECO:0007669"/>
    <property type="project" value="UniProtKB-SubCell"/>
</dbReference>
<dbReference type="SUPFAM" id="SSF56925">
    <property type="entry name" value="OMPA-like"/>
    <property type="match status" value="1"/>
</dbReference>
<feature type="domain" description="Outer membrane protein beta-barrel" evidence="7">
    <location>
        <begin position="98"/>
        <end position="267"/>
    </location>
</feature>
<evidence type="ECO:0000256" key="1">
    <source>
        <dbReference type="ARBA" id="ARBA00004571"/>
    </source>
</evidence>
<evidence type="ECO:0000256" key="4">
    <source>
        <dbReference type="ARBA" id="ARBA00022729"/>
    </source>
</evidence>
<proteinExistence type="predicted"/>
<keyword evidence="3" id="KW-0812">Transmembrane</keyword>
<dbReference type="InterPro" id="IPR051723">
    <property type="entry name" value="Bact_OM_Invasion-Related"/>
</dbReference>
<dbReference type="PANTHER" id="PTHR35892:SF2">
    <property type="entry name" value="OUTER MEMBRANE PROTEIN PAGN"/>
    <property type="match status" value="1"/>
</dbReference>
<dbReference type="Pfam" id="PF13505">
    <property type="entry name" value="OMP_b-brl"/>
    <property type="match status" value="1"/>
</dbReference>
<dbReference type="AlphaFoldDB" id="A0A444IQI2"/>
<evidence type="ECO:0000256" key="3">
    <source>
        <dbReference type="ARBA" id="ARBA00022692"/>
    </source>
</evidence>
<dbReference type="PANTHER" id="PTHR35892">
    <property type="entry name" value="OUTER MEMBRANE PROTEIN PAGN-RELATED"/>
    <property type="match status" value="1"/>
</dbReference>
<evidence type="ECO:0000313" key="9">
    <source>
        <dbReference type="Proteomes" id="UP000286862"/>
    </source>
</evidence>
<feature type="signal peptide" evidence="6">
    <location>
        <begin position="1"/>
        <end position="22"/>
    </location>
</feature>
<gene>
    <name evidence="8" type="ORF">VT99_14051</name>
</gene>
<keyword evidence="4 6" id="KW-0732">Signal</keyword>
<feature type="chain" id="PRO_5019580771" evidence="6">
    <location>
        <begin position="23"/>
        <end position="267"/>
    </location>
</feature>
<comment type="caution">
    <text evidence="8">The sequence shown here is derived from an EMBL/GenBank/DDBJ whole genome shotgun (WGS) entry which is preliminary data.</text>
</comment>